<evidence type="ECO:0000313" key="1">
    <source>
        <dbReference type="EMBL" id="GMI45557.1"/>
    </source>
</evidence>
<name>A0A9W7GKB1_9STRA</name>
<accession>A0A9W7GKB1</accession>
<reference evidence="2" key="1">
    <citation type="journal article" date="2023" name="Commun. Biol.">
        <title>Genome analysis of Parmales, the sister group of diatoms, reveals the evolutionary specialization of diatoms from phago-mixotrophs to photoautotrophs.</title>
        <authorList>
            <person name="Ban H."/>
            <person name="Sato S."/>
            <person name="Yoshikawa S."/>
            <person name="Yamada K."/>
            <person name="Nakamura Y."/>
            <person name="Ichinomiya M."/>
            <person name="Sato N."/>
            <person name="Blanc-Mathieu R."/>
            <person name="Endo H."/>
            <person name="Kuwata A."/>
            <person name="Ogata H."/>
        </authorList>
    </citation>
    <scope>NUCLEOTIDE SEQUENCE [LARGE SCALE GENOMIC DNA]</scope>
</reference>
<dbReference type="EMBL" id="BRYA01000254">
    <property type="protein sequence ID" value="GMI45557.1"/>
    <property type="molecule type" value="Genomic_DNA"/>
</dbReference>
<gene>
    <name evidence="1" type="ORF">TrCOL_g7778</name>
</gene>
<dbReference type="AlphaFoldDB" id="A0A9W7GKB1"/>
<proteinExistence type="predicted"/>
<keyword evidence="2" id="KW-1185">Reference proteome</keyword>
<sequence>MARGSPSFREKTFKKLKVGELLSGFEGQYAYLNGRRFLLYNKDQASPSLFPPHTPEEWPALQKAYKVKGLYRGALQRHRAMRVKDSAVGEFDLTIMKIKALVDATPICPVTRLPLRFVVGDGNGKHHPQSPTIDKLVPSLGYVDGNCAILSHRGNQLKSDHTRATYNNLGAYLEANGI</sequence>
<comment type="caution">
    <text evidence="1">The sequence shown here is derived from an EMBL/GenBank/DDBJ whole genome shotgun (WGS) entry which is preliminary data.</text>
</comment>
<dbReference type="Proteomes" id="UP001165065">
    <property type="component" value="Unassembled WGS sequence"/>
</dbReference>
<dbReference type="OrthoDB" id="10456657at2759"/>
<evidence type="ECO:0000313" key="2">
    <source>
        <dbReference type="Proteomes" id="UP001165065"/>
    </source>
</evidence>
<organism evidence="1 2">
    <name type="scientific">Triparma columacea</name>
    <dbReference type="NCBI Taxonomy" id="722753"/>
    <lineage>
        <taxon>Eukaryota</taxon>
        <taxon>Sar</taxon>
        <taxon>Stramenopiles</taxon>
        <taxon>Ochrophyta</taxon>
        <taxon>Bolidophyceae</taxon>
        <taxon>Parmales</taxon>
        <taxon>Triparmaceae</taxon>
        <taxon>Triparma</taxon>
    </lineage>
</organism>
<protein>
    <submittedName>
        <fullName evidence="1">Uncharacterized protein</fullName>
    </submittedName>
</protein>